<keyword evidence="2" id="KW-1185">Reference proteome</keyword>
<organism evidence="1 2">
    <name type="scientific">Dermacentor silvarum</name>
    <name type="common">Tick</name>
    <dbReference type="NCBI Taxonomy" id="543639"/>
    <lineage>
        <taxon>Eukaryota</taxon>
        <taxon>Metazoa</taxon>
        <taxon>Ecdysozoa</taxon>
        <taxon>Arthropoda</taxon>
        <taxon>Chelicerata</taxon>
        <taxon>Arachnida</taxon>
        <taxon>Acari</taxon>
        <taxon>Parasitiformes</taxon>
        <taxon>Ixodida</taxon>
        <taxon>Ixodoidea</taxon>
        <taxon>Ixodidae</taxon>
        <taxon>Rhipicephalinae</taxon>
        <taxon>Dermacentor</taxon>
    </lineage>
</organism>
<proteinExistence type="predicted"/>
<comment type="caution">
    <text evidence="1">The sequence shown here is derived from an EMBL/GenBank/DDBJ whole genome shotgun (WGS) entry which is preliminary data.</text>
</comment>
<name>A0ACB8D4Z1_DERSI</name>
<evidence type="ECO:0000313" key="2">
    <source>
        <dbReference type="Proteomes" id="UP000821865"/>
    </source>
</evidence>
<dbReference type="EMBL" id="CM023472">
    <property type="protein sequence ID" value="KAH7959439.1"/>
    <property type="molecule type" value="Genomic_DNA"/>
</dbReference>
<gene>
    <name evidence="1" type="ORF">HPB49_011198</name>
</gene>
<sequence length="645" mass="73702">MSPPWLPRFRPLFLLVTALNVLLLYSVGHYLWAPRSAALSSSSAEGSGSAGGAWKRATPVGHRIRTAGCTLPQFDAFDPSVRPYFRRRSETRRCHGRPNFLTIRDGFPAIIDENLKEHGVLPKDLVCFYKEIYRNESLKKPDAKYLYSSRERLLFDEPLRKEFLFVECATRQSPDRPFHDQFLLNPVIKGDVEERCRSAPAGTPHNLSVLVLGLDSVSYLNLDRHLPETAKFVREKLGAFELHGYNKLGDNSYPNQVPLITGLKDYEATKAAPDGFYDDLSGRFIWQLYGERGYRTMFLEESPFYGLFNYFSQGFRRAPADYYLRHVIMAMDDSPKKTQDWQRVRCLGPTMPFEELLDYLAGFTDVMGERPFFSYTWISEITHDSLNSAGYADEPFRRHLETLYSSGTLNHTVLVFLSDHGLRFGDVRATYIGKFEDRQPFAFVVFPPWFLEQNPEAARSLRVNQRRLTTHFDVHAMLVELLDYPNAERPNSTYGISLLHDVPDTRTCADASITHHWCACNARADAAVSGDVASTLANHFISEINGWVAQAERKCAEYKLLQVMDVTALQATPAERATNTNHYWVTIKLSPGAAVFEGTVRVQGDNVTVLKEVSRCNWFAGQSYCVRNHWLEKYCYCRRTFGELI</sequence>
<evidence type="ECO:0000313" key="1">
    <source>
        <dbReference type="EMBL" id="KAH7959439.1"/>
    </source>
</evidence>
<reference evidence="1" key="1">
    <citation type="submission" date="2020-05" db="EMBL/GenBank/DDBJ databases">
        <title>Large-scale comparative analyses of tick genomes elucidate their genetic diversity and vector capacities.</title>
        <authorList>
            <person name="Jia N."/>
            <person name="Wang J."/>
            <person name="Shi W."/>
            <person name="Du L."/>
            <person name="Sun Y."/>
            <person name="Zhan W."/>
            <person name="Jiang J."/>
            <person name="Wang Q."/>
            <person name="Zhang B."/>
            <person name="Ji P."/>
            <person name="Sakyi L.B."/>
            <person name="Cui X."/>
            <person name="Yuan T."/>
            <person name="Jiang B."/>
            <person name="Yang W."/>
            <person name="Lam T.T.-Y."/>
            <person name="Chang Q."/>
            <person name="Ding S."/>
            <person name="Wang X."/>
            <person name="Zhu J."/>
            <person name="Ruan X."/>
            <person name="Zhao L."/>
            <person name="Wei J."/>
            <person name="Que T."/>
            <person name="Du C."/>
            <person name="Cheng J."/>
            <person name="Dai P."/>
            <person name="Han X."/>
            <person name="Huang E."/>
            <person name="Gao Y."/>
            <person name="Liu J."/>
            <person name="Shao H."/>
            <person name="Ye R."/>
            <person name="Li L."/>
            <person name="Wei W."/>
            <person name="Wang X."/>
            <person name="Wang C."/>
            <person name="Yang T."/>
            <person name="Huo Q."/>
            <person name="Li W."/>
            <person name="Guo W."/>
            <person name="Chen H."/>
            <person name="Zhou L."/>
            <person name="Ni X."/>
            <person name="Tian J."/>
            <person name="Zhou Y."/>
            <person name="Sheng Y."/>
            <person name="Liu T."/>
            <person name="Pan Y."/>
            <person name="Xia L."/>
            <person name="Li J."/>
            <person name="Zhao F."/>
            <person name="Cao W."/>
        </authorList>
    </citation>
    <scope>NUCLEOTIDE SEQUENCE</scope>
    <source>
        <strain evidence="1">Dsil-2018</strain>
    </source>
</reference>
<dbReference type="Proteomes" id="UP000821865">
    <property type="component" value="Chromosome 3"/>
</dbReference>
<protein>
    <submittedName>
        <fullName evidence="1">Uncharacterized protein</fullName>
    </submittedName>
</protein>
<accession>A0ACB8D4Z1</accession>